<keyword evidence="1" id="KW-0472">Membrane</keyword>
<name>A0A1F6WID6_9BACT</name>
<evidence type="ECO:0000313" key="3">
    <source>
        <dbReference type="EMBL" id="OGI81649.1"/>
    </source>
</evidence>
<organism evidence="3 4">
    <name type="scientific">Candidatus Nomurabacteria bacterium RIFCSPHIGHO2_02_FULL_42_24</name>
    <dbReference type="NCBI Taxonomy" id="1801757"/>
    <lineage>
        <taxon>Bacteria</taxon>
        <taxon>Candidatus Nomuraibacteriota</taxon>
    </lineage>
</organism>
<sequence length="80" mass="9632">MESFIQTTPWLLIVLLWILPWKVAAMWTAAKHSQEKWFVVLLLCFILPFGLLALPDLYYLFITRKYNWNQIKNIFKQEVS</sequence>
<feature type="transmembrane region" description="Helical" evidence="1">
    <location>
        <begin position="12"/>
        <end position="30"/>
    </location>
</feature>
<dbReference type="EMBL" id="MFUH01000022">
    <property type="protein sequence ID" value="OGI81649.1"/>
    <property type="molecule type" value="Genomic_DNA"/>
</dbReference>
<feature type="domain" description="DUF5652" evidence="2">
    <location>
        <begin position="7"/>
        <end position="64"/>
    </location>
</feature>
<proteinExistence type="predicted"/>
<protein>
    <recommendedName>
        <fullName evidence="2">DUF5652 domain-containing protein</fullName>
    </recommendedName>
</protein>
<dbReference type="InterPro" id="IPR043712">
    <property type="entry name" value="DUF5652"/>
</dbReference>
<feature type="transmembrane region" description="Helical" evidence="1">
    <location>
        <begin position="36"/>
        <end position="62"/>
    </location>
</feature>
<evidence type="ECO:0000256" key="1">
    <source>
        <dbReference type="SAM" id="Phobius"/>
    </source>
</evidence>
<comment type="caution">
    <text evidence="3">The sequence shown here is derived from an EMBL/GenBank/DDBJ whole genome shotgun (WGS) entry which is preliminary data.</text>
</comment>
<dbReference type="Pfam" id="PF18893">
    <property type="entry name" value="DUF5652"/>
    <property type="match status" value="1"/>
</dbReference>
<keyword evidence="1" id="KW-0812">Transmembrane</keyword>
<keyword evidence="1" id="KW-1133">Transmembrane helix</keyword>
<gene>
    <name evidence="3" type="ORF">A3B93_02215</name>
</gene>
<accession>A0A1F6WID6</accession>
<evidence type="ECO:0000313" key="4">
    <source>
        <dbReference type="Proteomes" id="UP000179880"/>
    </source>
</evidence>
<dbReference type="AlphaFoldDB" id="A0A1F6WID6"/>
<dbReference type="Proteomes" id="UP000179880">
    <property type="component" value="Unassembled WGS sequence"/>
</dbReference>
<evidence type="ECO:0000259" key="2">
    <source>
        <dbReference type="Pfam" id="PF18893"/>
    </source>
</evidence>
<reference evidence="3 4" key="1">
    <citation type="journal article" date="2016" name="Nat. Commun.">
        <title>Thousands of microbial genomes shed light on interconnected biogeochemical processes in an aquifer system.</title>
        <authorList>
            <person name="Anantharaman K."/>
            <person name="Brown C.T."/>
            <person name="Hug L.A."/>
            <person name="Sharon I."/>
            <person name="Castelle C.J."/>
            <person name="Probst A.J."/>
            <person name="Thomas B.C."/>
            <person name="Singh A."/>
            <person name="Wilkins M.J."/>
            <person name="Karaoz U."/>
            <person name="Brodie E.L."/>
            <person name="Williams K.H."/>
            <person name="Hubbard S.S."/>
            <person name="Banfield J.F."/>
        </authorList>
    </citation>
    <scope>NUCLEOTIDE SEQUENCE [LARGE SCALE GENOMIC DNA]</scope>
</reference>